<evidence type="ECO:0000259" key="3">
    <source>
        <dbReference type="Pfam" id="PF10620"/>
    </source>
</evidence>
<sequence>MLNRRHYLAELEPSAREALVPALLEGLPHTMRDEATENAVLKAFLEERIPGIVCRPTRVCREGQGQLGFSFPIRIEEQRVRSSLIVSGDQVSGFVSPYEVMDRAVSEFPPVHPALRFISGHGERFGVRLGLIGSAALAAVTGLAYVRPASDLDILVDAEHGGDIEAFYRAVTSLCGELGISVDAELEVDISTGVKLSEYLSRSKTVLVKKIDGVDLVDRDKLSVFSAVSMLEKDRSNGVSGERTIFPAMSTI</sequence>
<accession>A0A2T5V9G9</accession>
<dbReference type="OrthoDB" id="5498803at2"/>
<evidence type="ECO:0000259" key="4">
    <source>
        <dbReference type="Pfam" id="PF20866"/>
    </source>
</evidence>
<proteinExistence type="predicted"/>
<keyword evidence="1 5" id="KW-0808">Transferase</keyword>
<dbReference type="RefSeq" id="WP_107990027.1">
    <property type="nucleotide sequence ID" value="NZ_QAYG01000004.1"/>
</dbReference>
<organism evidence="5 6">
    <name type="scientific">Breoghania corrubedonensis</name>
    <dbReference type="NCBI Taxonomy" id="665038"/>
    <lineage>
        <taxon>Bacteria</taxon>
        <taxon>Pseudomonadati</taxon>
        <taxon>Pseudomonadota</taxon>
        <taxon>Alphaproteobacteria</taxon>
        <taxon>Hyphomicrobiales</taxon>
        <taxon>Stappiaceae</taxon>
        <taxon>Breoghania</taxon>
    </lineage>
</organism>
<evidence type="ECO:0000313" key="5">
    <source>
        <dbReference type="EMBL" id="PTW60405.1"/>
    </source>
</evidence>
<feature type="domain" description="Phosphoribosyl-dephospho-CoA transferase MdcG N-terminal" evidence="4">
    <location>
        <begin position="4"/>
        <end position="97"/>
    </location>
</feature>
<evidence type="ECO:0000313" key="6">
    <source>
        <dbReference type="Proteomes" id="UP000244081"/>
    </source>
</evidence>
<dbReference type="AlphaFoldDB" id="A0A2T5V9G9"/>
<protein>
    <submittedName>
        <fullName evidence="5">Phosphoribosyl-dephospho-CoA transferase</fullName>
    </submittedName>
</protein>
<keyword evidence="6" id="KW-1185">Reference proteome</keyword>
<evidence type="ECO:0000256" key="2">
    <source>
        <dbReference type="ARBA" id="ARBA00022695"/>
    </source>
</evidence>
<dbReference type="GO" id="GO:0016779">
    <property type="term" value="F:nucleotidyltransferase activity"/>
    <property type="evidence" value="ECO:0007669"/>
    <property type="project" value="UniProtKB-KW"/>
</dbReference>
<name>A0A2T5V9G9_9HYPH</name>
<dbReference type="InterPro" id="IPR049180">
    <property type="entry name" value="MdcG_C"/>
</dbReference>
<feature type="domain" description="Phosphoribosyl-dephospho-CoA transferase MdcG C-terminal" evidence="3">
    <location>
        <begin position="104"/>
        <end position="219"/>
    </location>
</feature>
<dbReference type="InterPro" id="IPR017557">
    <property type="entry name" value="Holo-ACP_synthase"/>
</dbReference>
<dbReference type="NCBIfam" id="TIGR03135">
    <property type="entry name" value="malonate_mdcG"/>
    <property type="match status" value="1"/>
</dbReference>
<gene>
    <name evidence="5" type="ORF">C8N35_10428</name>
</gene>
<dbReference type="InterPro" id="IPR048903">
    <property type="entry name" value="MdcG_N"/>
</dbReference>
<dbReference type="Proteomes" id="UP000244081">
    <property type="component" value="Unassembled WGS sequence"/>
</dbReference>
<dbReference type="Pfam" id="PF20866">
    <property type="entry name" value="MdcG_N"/>
    <property type="match status" value="1"/>
</dbReference>
<keyword evidence="2" id="KW-0548">Nucleotidyltransferase</keyword>
<evidence type="ECO:0000256" key="1">
    <source>
        <dbReference type="ARBA" id="ARBA00022679"/>
    </source>
</evidence>
<comment type="caution">
    <text evidence="5">The sequence shown here is derived from an EMBL/GenBank/DDBJ whole genome shotgun (WGS) entry which is preliminary data.</text>
</comment>
<reference evidence="5 6" key="1">
    <citation type="submission" date="2018-04" db="EMBL/GenBank/DDBJ databases">
        <title>Genomic Encyclopedia of Archaeal and Bacterial Type Strains, Phase II (KMG-II): from individual species to whole genera.</title>
        <authorList>
            <person name="Goeker M."/>
        </authorList>
    </citation>
    <scope>NUCLEOTIDE SEQUENCE [LARGE SCALE GENOMIC DNA]</scope>
    <source>
        <strain evidence="5 6">DSM 23382</strain>
    </source>
</reference>
<dbReference type="EMBL" id="QAYG01000004">
    <property type="protein sequence ID" value="PTW60405.1"/>
    <property type="molecule type" value="Genomic_DNA"/>
</dbReference>
<dbReference type="Pfam" id="PF10620">
    <property type="entry name" value="MdcG"/>
    <property type="match status" value="1"/>
</dbReference>